<dbReference type="Proteomes" id="UP000199642">
    <property type="component" value="Unassembled WGS sequence"/>
</dbReference>
<dbReference type="AlphaFoldDB" id="A0A1I2VEY9"/>
<dbReference type="STRING" id="435880.SAMN04487988_109168"/>
<protein>
    <recommendedName>
        <fullName evidence="3">6-bladed beta-propeller protein</fullName>
    </recommendedName>
</protein>
<organism evidence="1 2">
    <name type="scientific">Algoriphagus hitonicola</name>
    <dbReference type="NCBI Taxonomy" id="435880"/>
    <lineage>
        <taxon>Bacteria</taxon>
        <taxon>Pseudomonadati</taxon>
        <taxon>Bacteroidota</taxon>
        <taxon>Cytophagia</taxon>
        <taxon>Cytophagales</taxon>
        <taxon>Cyclobacteriaceae</taxon>
        <taxon>Algoriphagus</taxon>
    </lineage>
</organism>
<dbReference type="SUPFAM" id="SSF75011">
    <property type="entry name" value="3-carboxy-cis,cis-mucoante lactonizing enzyme"/>
    <property type="match status" value="1"/>
</dbReference>
<evidence type="ECO:0008006" key="3">
    <source>
        <dbReference type="Google" id="ProtNLM"/>
    </source>
</evidence>
<name>A0A1I2VEY9_9BACT</name>
<sequence>MFKITKTICVLLLLFACSSKKSEESRSGIKEISMEVNFSNSIDYFIDTTFIPLEFCENCVIGDITKVLKVEDGFIISDRDITNQVFKFGNEGKFKFKIGEKGEGLGNYVLPFDISLVPETENIAILDQNQQKILFFSLEDGSFIEELPINFQAKSIQFLSPNKVAVHFDGQFSGNERDYLGGILDLKKGEFLVKGVLDFSKTDQNRTAGDFYFSGKELLFSKSLNDTVYSVSENKFSPKYYVDFGKKKVSNEIKILPLMDMRMRMMQELPYYHNGNFIENDKFLFFLWWGEDEFENLAFYNKENNNLDLLKGRELTIKRPFYMDNEYLYSFLMNADYESMNSEPFFGLSQNQVIQKVKLN</sequence>
<dbReference type="Pfam" id="PF17170">
    <property type="entry name" value="DUF5128"/>
    <property type="match status" value="1"/>
</dbReference>
<dbReference type="Gene3D" id="2.120.10.30">
    <property type="entry name" value="TolB, C-terminal domain"/>
    <property type="match status" value="1"/>
</dbReference>
<reference evidence="2" key="1">
    <citation type="submission" date="2016-10" db="EMBL/GenBank/DDBJ databases">
        <authorList>
            <person name="Varghese N."/>
            <person name="Submissions S."/>
        </authorList>
    </citation>
    <scope>NUCLEOTIDE SEQUENCE [LARGE SCALE GENOMIC DNA]</scope>
    <source>
        <strain evidence="2">DSM 19315</strain>
    </source>
</reference>
<evidence type="ECO:0000313" key="1">
    <source>
        <dbReference type="EMBL" id="SFG87730.1"/>
    </source>
</evidence>
<gene>
    <name evidence="1" type="ORF">SAMN04487988_109168</name>
</gene>
<dbReference type="InterPro" id="IPR011042">
    <property type="entry name" value="6-blade_b-propeller_TolB-like"/>
</dbReference>
<proteinExistence type="predicted"/>
<dbReference type="EMBL" id="FOPC01000009">
    <property type="protein sequence ID" value="SFG87730.1"/>
    <property type="molecule type" value="Genomic_DNA"/>
</dbReference>
<accession>A0A1I2VEY9</accession>
<evidence type="ECO:0000313" key="2">
    <source>
        <dbReference type="Proteomes" id="UP000199642"/>
    </source>
</evidence>
<dbReference type="PROSITE" id="PS51257">
    <property type="entry name" value="PROKAR_LIPOPROTEIN"/>
    <property type="match status" value="1"/>
</dbReference>
<keyword evidence="2" id="KW-1185">Reference proteome</keyword>